<dbReference type="GO" id="GO:0016758">
    <property type="term" value="F:hexosyltransferase activity"/>
    <property type="evidence" value="ECO:0007669"/>
    <property type="project" value="TreeGrafter"/>
</dbReference>
<evidence type="ECO:0000256" key="1">
    <source>
        <dbReference type="ARBA" id="ARBA00022676"/>
    </source>
</evidence>
<dbReference type="EMBL" id="SHMC01000004">
    <property type="protein sequence ID" value="TAA24432.1"/>
    <property type="molecule type" value="Genomic_DNA"/>
</dbReference>
<comment type="caution">
    <text evidence="3">The sequence shown here is derived from an EMBL/GenBank/DDBJ whole genome shotgun (WGS) entry which is preliminary data.</text>
</comment>
<dbReference type="PANTHER" id="PTHR34136:SF1">
    <property type="entry name" value="UDP-N-ACETYL-D-MANNOSAMINURONIC ACID TRANSFERASE"/>
    <property type="match status" value="1"/>
</dbReference>
<dbReference type="CDD" id="cd06533">
    <property type="entry name" value="Glyco_transf_WecG_TagA"/>
    <property type="match status" value="1"/>
</dbReference>
<keyword evidence="2 3" id="KW-0808">Transferase</keyword>
<name>A0A4Q8L8L7_9GAMM</name>
<protein>
    <submittedName>
        <fullName evidence="3">WecB/TagA/CpsF family glycosyltransferase</fullName>
    </submittedName>
</protein>
<dbReference type="PANTHER" id="PTHR34136">
    <property type="match status" value="1"/>
</dbReference>
<evidence type="ECO:0000256" key="2">
    <source>
        <dbReference type="ARBA" id="ARBA00022679"/>
    </source>
</evidence>
<proteinExistence type="predicted"/>
<gene>
    <name evidence="3" type="ORF">EA660_11925</name>
</gene>
<dbReference type="Proteomes" id="UP000292627">
    <property type="component" value="Unassembled WGS sequence"/>
</dbReference>
<dbReference type="OrthoDB" id="9808602at2"/>
<reference evidence="3 4" key="1">
    <citation type="submission" date="2019-02" db="EMBL/GenBank/DDBJ databases">
        <title>WGS of Pseudoxanthomonas species novum from clinical isolates.</title>
        <authorList>
            <person name="Bernier A.-M."/>
            <person name="Bernard K."/>
            <person name="Vachon A."/>
        </authorList>
    </citation>
    <scope>NUCLEOTIDE SEQUENCE [LARGE SCALE GENOMIC DNA]</scope>
    <source>
        <strain evidence="3 4">NML171200</strain>
    </source>
</reference>
<accession>A0A4Q8L8L7</accession>
<organism evidence="3 4">
    <name type="scientific">Pseudoxanthomonas winnipegensis</name>
    <dbReference type="NCBI Taxonomy" id="2480810"/>
    <lineage>
        <taxon>Bacteria</taxon>
        <taxon>Pseudomonadati</taxon>
        <taxon>Pseudomonadota</taxon>
        <taxon>Gammaproteobacteria</taxon>
        <taxon>Lysobacterales</taxon>
        <taxon>Lysobacteraceae</taxon>
        <taxon>Pseudoxanthomonas</taxon>
    </lineage>
</organism>
<keyword evidence="1" id="KW-0328">Glycosyltransferase</keyword>
<evidence type="ECO:0000313" key="4">
    <source>
        <dbReference type="Proteomes" id="UP000292627"/>
    </source>
</evidence>
<dbReference type="RefSeq" id="WP_130551766.1">
    <property type="nucleotide sequence ID" value="NZ_SHMC01000004.1"/>
</dbReference>
<dbReference type="InterPro" id="IPR004629">
    <property type="entry name" value="WecG_TagA_CpsF"/>
</dbReference>
<sequence>MLVFASHPNDLDAQAERLPLGGYPVISTRLPVFTAALLRALELGDRQRVFFANTNFVVECQALRSRMHAPGVAIVNDGIGMDLAALLVHRRRFAENLNGTDLIPRLCQSSGRPLRFFLLGGKPGVGEAAARTLEDVHGQRVVGVCDGYAQMRAQGEGLVDTINAAAPDVLLVALGNPIQERWILEHSAALQVPLAFGVGALLDFLSGNARRAPRWVQKLHMEWAYRLLHEPRRLIKRYSVDLFTFFGVCLRAARADRKD</sequence>
<dbReference type="AlphaFoldDB" id="A0A4Q8L8L7"/>
<dbReference type="NCBIfam" id="TIGR00696">
    <property type="entry name" value="wecG_tagA_cpsF"/>
    <property type="match status" value="1"/>
</dbReference>
<dbReference type="Pfam" id="PF03808">
    <property type="entry name" value="Glyco_tran_WecG"/>
    <property type="match status" value="1"/>
</dbReference>
<evidence type="ECO:0000313" key="3">
    <source>
        <dbReference type="EMBL" id="TAA24432.1"/>
    </source>
</evidence>